<feature type="transmembrane region" description="Helical" evidence="2">
    <location>
        <begin position="174"/>
        <end position="198"/>
    </location>
</feature>
<feature type="transmembrane region" description="Helical" evidence="2">
    <location>
        <begin position="20"/>
        <end position="41"/>
    </location>
</feature>
<feature type="transmembrane region" description="Helical" evidence="2">
    <location>
        <begin position="141"/>
        <end position="162"/>
    </location>
</feature>
<dbReference type="Pfam" id="PF12679">
    <property type="entry name" value="ABC2_membrane_2"/>
    <property type="match status" value="1"/>
</dbReference>
<protein>
    <submittedName>
        <fullName evidence="3">Copper ABC transporter, permease component (Modular protein)</fullName>
    </submittedName>
</protein>
<feature type="region of interest" description="Disordered" evidence="1">
    <location>
        <begin position="443"/>
        <end position="476"/>
    </location>
</feature>
<feature type="transmembrane region" description="Helical" evidence="2">
    <location>
        <begin position="105"/>
        <end position="129"/>
    </location>
</feature>
<dbReference type="AlphaFoldDB" id="A0A9P1JZL5"/>
<geneLocation type="plasmid" evidence="3 4">
    <name>AZOBR_p3</name>
</geneLocation>
<name>A0A9P1JZL5_9PROT</name>
<feature type="compositionally biased region" description="Gly residues" evidence="1">
    <location>
        <begin position="462"/>
        <end position="476"/>
    </location>
</feature>
<keyword evidence="3" id="KW-0614">Plasmid</keyword>
<dbReference type="PANTHER" id="PTHR41247">
    <property type="entry name" value="HTH-TYPE TRANSCRIPTIONAL REPRESSOR YCNK"/>
    <property type="match status" value="1"/>
</dbReference>
<dbReference type="Gene3D" id="3.30.70.2050">
    <property type="match status" value="1"/>
</dbReference>
<sequence>MNTLLTIAAKEVRDGLRNRWVVATTLLMAALALTLSFLGAAPTGTVGVGRVEVTIVSLSSLTIFLLPLIALLLSFDAVVGEIDRGTMTLLLSYPVARWQVLIGKFLGHAAIIAFATVLGYGAAGVALAMSGTEIGPESWRAFAAMIGSSVLLGAAFTAMGYLASTLVRDRGTAAGIAVAIWLVLVLLYDMALLGLLVADGGKTVNAGLLNGLLLANPADAFRLFNLTGFKSVSQFAGTAGLAAAGAGVGLRPAGRAGRLGRRTAGAGRRPLFQKADLMNTSLRATLLAACLLLPLSACQQQKAETAPPPPVAITADAIGHYCGMNLADHPGPKGQILVGGRDRPVWLSSVRDTFAFTMLPEEEKDVRAIYVTDVGQAPDPRKPDLTVWIEARKAWYVVGSRQRGGMGEAEPFPFGDEAAARRFAADNGGAIKRFAEVTEDEILHPTLPSEQTAADEPAEQGGNHGGGHGAGHGGTP</sequence>
<feature type="transmembrane region" description="Helical" evidence="2">
    <location>
        <begin position="53"/>
        <end position="75"/>
    </location>
</feature>
<dbReference type="KEGG" id="abs:AZOBR_p340001"/>
<evidence type="ECO:0000313" key="4">
    <source>
        <dbReference type="Proteomes" id="UP000007319"/>
    </source>
</evidence>
<keyword evidence="2" id="KW-0472">Membrane</keyword>
<reference evidence="3 4" key="1">
    <citation type="journal article" date="2011" name="PLoS Genet.">
        <title>Azospirillum genomes reveal transition of bacteria from aquatic to terrestrial environments.</title>
        <authorList>
            <person name="Wisniewski-Dye F."/>
            <person name="Borziak K."/>
            <person name="Khalsa-Moyers G."/>
            <person name="Alexandre G."/>
            <person name="Sukharnikov L.O."/>
            <person name="Wuichet K."/>
            <person name="Hurst G.B."/>
            <person name="McDonald W.H."/>
            <person name="Robertson J.S."/>
            <person name="Barbe V."/>
            <person name="Calteau A."/>
            <person name="Rouy Z."/>
            <person name="Mangenot S."/>
            <person name="Prigent-Combaret C."/>
            <person name="Normand P."/>
            <person name="Boyer M."/>
            <person name="Siguier P."/>
            <person name="Dessaux Y."/>
            <person name="Elmerich C."/>
            <person name="Condemine G."/>
            <person name="Krishnen G."/>
            <person name="Kennedy I."/>
            <person name="Paterson A.H."/>
            <person name="Gonzalez V."/>
            <person name="Mavingui P."/>
            <person name="Zhulin I.B."/>
        </authorList>
    </citation>
    <scope>NUCLEOTIDE SEQUENCE [LARGE SCALE GENOMIC DNA]</scope>
    <source>
        <strain evidence="3 4">Sp245</strain>
    </source>
</reference>
<keyword evidence="2" id="KW-0812">Transmembrane</keyword>
<evidence type="ECO:0000313" key="3">
    <source>
        <dbReference type="EMBL" id="CCD02763.1"/>
    </source>
</evidence>
<dbReference type="GO" id="GO:0005886">
    <property type="term" value="C:plasma membrane"/>
    <property type="evidence" value="ECO:0007669"/>
    <property type="project" value="UniProtKB-SubCell"/>
</dbReference>
<dbReference type="SUPFAM" id="SSF160387">
    <property type="entry name" value="NosL/MerB-like"/>
    <property type="match status" value="1"/>
</dbReference>
<gene>
    <name evidence="3" type="ORF">AZOBR_p340001</name>
</gene>
<evidence type="ECO:0000256" key="1">
    <source>
        <dbReference type="SAM" id="MobiDB-lite"/>
    </source>
</evidence>
<keyword evidence="2" id="KW-1133">Transmembrane helix</keyword>
<dbReference type="Gene3D" id="3.30.70.2060">
    <property type="match status" value="1"/>
</dbReference>
<evidence type="ECO:0000256" key="2">
    <source>
        <dbReference type="SAM" id="Phobius"/>
    </source>
</evidence>
<accession>A0A9P1JZL5</accession>
<dbReference type="EMBL" id="HE577330">
    <property type="protein sequence ID" value="CCD02763.1"/>
    <property type="molecule type" value="Genomic_DNA"/>
</dbReference>
<dbReference type="Pfam" id="PF05573">
    <property type="entry name" value="NosL"/>
    <property type="match status" value="1"/>
</dbReference>
<dbReference type="GO" id="GO:0140359">
    <property type="term" value="F:ABC-type transporter activity"/>
    <property type="evidence" value="ECO:0007669"/>
    <property type="project" value="InterPro"/>
</dbReference>
<dbReference type="Proteomes" id="UP000007319">
    <property type="component" value="Plasmid AZOBR_p3"/>
</dbReference>
<proteinExistence type="predicted"/>
<dbReference type="InterPro" id="IPR008719">
    <property type="entry name" value="N2O_reductase_NosL"/>
</dbReference>
<organism evidence="3 4">
    <name type="scientific">Azospirillum baldaniorum</name>
    <dbReference type="NCBI Taxonomy" id="1064539"/>
    <lineage>
        <taxon>Bacteria</taxon>
        <taxon>Pseudomonadati</taxon>
        <taxon>Pseudomonadota</taxon>
        <taxon>Alphaproteobacteria</taxon>
        <taxon>Rhodospirillales</taxon>
        <taxon>Azospirillaceae</taxon>
        <taxon>Azospirillum</taxon>
    </lineage>
</organism>
<keyword evidence="4" id="KW-1185">Reference proteome</keyword>
<dbReference type="PANTHER" id="PTHR41247:SF1">
    <property type="entry name" value="HTH-TYPE TRANSCRIPTIONAL REPRESSOR YCNK"/>
    <property type="match status" value="1"/>
</dbReference>